<feature type="domain" description="Proteasome activator complex subunit 4 C-terminal" evidence="1">
    <location>
        <begin position="171"/>
        <end position="257"/>
    </location>
</feature>
<organism evidence="2 3">
    <name type="scientific">Arctia plantaginis</name>
    <name type="common">Wood tiger moth</name>
    <name type="synonym">Phalaena plantaginis</name>
    <dbReference type="NCBI Taxonomy" id="874455"/>
    <lineage>
        <taxon>Eukaryota</taxon>
        <taxon>Metazoa</taxon>
        <taxon>Ecdysozoa</taxon>
        <taxon>Arthropoda</taxon>
        <taxon>Hexapoda</taxon>
        <taxon>Insecta</taxon>
        <taxon>Pterygota</taxon>
        <taxon>Neoptera</taxon>
        <taxon>Endopterygota</taxon>
        <taxon>Lepidoptera</taxon>
        <taxon>Glossata</taxon>
        <taxon>Ditrysia</taxon>
        <taxon>Noctuoidea</taxon>
        <taxon>Erebidae</taxon>
        <taxon>Arctiinae</taxon>
        <taxon>Arctia</taxon>
    </lineage>
</organism>
<proteinExistence type="predicted"/>
<dbReference type="PANTHER" id="PTHR32170">
    <property type="entry name" value="PROTEASOME ACTIVATOR COMPLEX SUBUNIT 4"/>
    <property type="match status" value="1"/>
</dbReference>
<dbReference type="GO" id="GO:0070628">
    <property type="term" value="F:proteasome binding"/>
    <property type="evidence" value="ECO:0007669"/>
    <property type="project" value="InterPro"/>
</dbReference>
<reference evidence="2 3" key="1">
    <citation type="submission" date="2020-04" db="EMBL/GenBank/DDBJ databases">
        <authorList>
            <person name="Wallbank WR R."/>
            <person name="Pardo Diaz C."/>
            <person name="Kozak K."/>
            <person name="Martin S."/>
            <person name="Jiggins C."/>
            <person name="Moest M."/>
            <person name="Warren A I."/>
            <person name="Byers J.R.P. K."/>
            <person name="Montejo-Kovacevich G."/>
            <person name="Yen C E."/>
        </authorList>
    </citation>
    <scope>NUCLEOTIDE SEQUENCE [LARGE SCALE GENOMIC DNA]</scope>
</reference>
<sequence length="257" mass="28218">MVLYVFGSAVLRGTMGVIVRGACNGAAASYALVRSACGAAARGPPQPHDELPRAAAGFLASLALALHHPPAFDTALEHLDALAVGRSWWARLACLDFAQPLLFYGLPLLCDQVDRAVRTEKFALKLMRDRRLEVRQAAAKLLTGLMHCRALPDEDHTIRTLMRSCRSKELVERHFGVLGLCAYLTSRPYSLGSKLGDVLAELARHTSAPDPIPATIRSSLAEFRRTHQDDWPKHREQLTEEELDLLADLTSPPSYCA</sequence>
<dbReference type="EMBL" id="CADEBC010000525">
    <property type="protein sequence ID" value="CAB3245978.1"/>
    <property type="molecule type" value="Genomic_DNA"/>
</dbReference>
<dbReference type="Proteomes" id="UP000494106">
    <property type="component" value="Unassembled WGS sequence"/>
</dbReference>
<protein>
    <recommendedName>
        <fullName evidence="1">Proteasome activator complex subunit 4 C-terminal domain-containing protein</fullName>
    </recommendedName>
</protein>
<evidence type="ECO:0000313" key="3">
    <source>
        <dbReference type="Proteomes" id="UP000494106"/>
    </source>
</evidence>
<dbReference type="Gene3D" id="1.25.10.10">
    <property type="entry name" value="Leucine-rich Repeat Variant"/>
    <property type="match status" value="1"/>
</dbReference>
<name>A0A8S1ALH9_ARCPL</name>
<dbReference type="InterPro" id="IPR035309">
    <property type="entry name" value="PSME4"/>
</dbReference>
<evidence type="ECO:0000313" key="2">
    <source>
        <dbReference type="EMBL" id="CAB3245978.1"/>
    </source>
</evidence>
<dbReference type="SUPFAM" id="SSF48371">
    <property type="entry name" value="ARM repeat"/>
    <property type="match status" value="1"/>
</dbReference>
<dbReference type="InterPro" id="IPR011989">
    <property type="entry name" value="ARM-like"/>
</dbReference>
<dbReference type="GO" id="GO:0010499">
    <property type="term" value="P:proteasomal ubiquitin-independent protein catabolic process"/>
    <property type="evidence" value="ECO:0007669"/>
    <property type="project" value="TreeGrafter"/>
</dbReference>
<evidence type="ECO:0000259" key="1">
    <source>
        <dbReference type="Pfam" id="PF11919"/>
    </source>
</evidence>
<dbReference type="PANTHER" id="PTHR32170:SF3">
    <property type="entry name" value="PROTEASOME ACTIVATOR COMPLEX SUBUNIT 4"/>
    <property type="match status" value="1"/>
</dbReference>
<dbReference type="GO" id="GO:0005829">
    <property type="term" value="C:cytosol"/>
    <property type="evidence" value="ECO:0007669"/>
    <property type="project" value="TreeGrafter"/>
</dbReference>
<dbReference type="GO" id="GO:0016504">
    <property type="term" value="F:peptidase activator activity"/>
    <property type="evidence" value="ECO:0007669"/>
    <property type="project" value="InterPro"/>
</dbReference>
<dbReference type="OrthoDB" id="17907at2759"/>
<dbReference type="GO" id="GO:0005634">
    <property type="term" value="C:nucleus"/>
    <property type="evidence" value="ECO:0007669"/>
    <property type="project" value="TreeGrafter"/>
</dbReference>
<dbReference type="InterPro" id="IPR016024">
    <property type="entry name" value="ARM-type_fold"/>
</dbReference>
<dbReference type="InterPro" id="IPR021843">
    <property type="entry name" value="PSME4_C"/>
</dbReference>
<dbReference type="Pfam" id="PF11919">
    <property type="entry name" value="PSME4_C"/>
    <property type="match status" value="1"/>
</dbReference>
<gene>
    <name evidence="2" type="ORF">APLA_LOCUS10678</name>
</gene>
<keyword evidence="3" id="KW-1185">Reference proteome</keyword>
<comment type="caution">
    <text evidence="2">The sequence shown here is derived from an EMBL/GenBank/DDBJ whole genome shotgun (WGS) entry which is preliminary data.</text>
</comment>
<dbReference type="AlphaFoldDB" id="A0A8S1ALH9"/>
<accession>A0A8S1ALH9</accession>